<sequence>MKELIKYSLQDYIRSHKYFPPISTFFILIVVNYTYKPNPVISSYAITALILYIISSWICVSFLSLDSPVQKQIMTLHIKSSNRYYISKLISVWLISIVLAVFAFLYPIIFNMFNEPVTIIVGLVSLVNHIALATLGISVASLFSKWIVDNPVNSYGGLAITIMTSIGAIGIYNLLPSTFKNIVWVIPPAVSTQTPLIHWSGKSILELSLFPFIWVFIYSVLILYLFLKLSKRLMR</sequence>
<geneLocation type="plasmid" evidence="1 2">
    <name>p.1</name>
</geneLocation>
<dbReference type="EMBL" id="CP032614">
    <property type="protein sequence ID" value="AYF85495.1"/>
    <property type="molecule type" value="Genomic_DNA"/>
</dbReference>
<evidence type="ECO:0000313" key="1">
    <source>
        <dbReference type="EMBL" id="AYF85495.1"/>
    </source>
</evidence>
<protein>
    <submittedName>
        <fullName evidence="1">Uncharacterized protein</fullName>
    </submittedName>
</protein>
<keyword evidence="1" id="KW-0614">Plasmid</keyword>
<dbReference type="RefSeq" id="WP_061885004.1">
    <property type="nucleotide sequence ID" value="NZ_CP014283.1"/>
</dbReference>
<gene>
    <name evidence="1" type="ORF">D7J84_31655</name>
</gene>
<evidence type="ECO:0000313" key="2">
    <source>
        <dbReference type="Proteomes" id="UP000269847"/>
    </source>
</evidence>
<accession>A0A9W3VHU6</accession>
<dbReference type="Proteomes" id="UP000269847">
    <property type="component" value="Plasmid p.1"/>
</dbReference>
<name>A0A9W3VHU6_BACTU</name>
<organism evidence="1 2">
    <name type="scientific">Bacillus thuringiensis</name>
    <dbReference type="NCBI Taxonomy" id="1428"/>
    <lineage>
        <taxon>Bacteria</taxon>
        <taxon>Bacillati</taxon>
        <taxon>Bacillota</taxon>
        <taxon>Bacilli</taxon>
        <taxon>Bacillales</taxon>
        <taxon>Bacillaceae</taxon>
        <taxon>Bacillus</taxon>
        <taxon>Bacillus cereus group</taxon>
    </lineage>
</organism>
<reference evidence="1 2" key="1">
    <citation type="submission" date="2018-09" db="EMBL/GenBank/DDBJ databases">
        <title>Complete genome of Bacillus thuringiensis strain QZL38.</title>
        <authorList>
            <person name="Song F."/>
        </authorList>
    </citation>
    <scope>NUCLEOTIDE SEQUENCE [LARGE SCALE GENOMIC DNA]</scope>
    <source>
        <strain evidence="1 2">QZL38</strain>
        <plasmid evidence="1 2">p.1</plasmid>
    </source>
</reference>
<dbReference type="AlphaFoldDB" id="A0A9W3VHU6"/>
<proteinExistence type="predicted"/>